<evidence type="ECO:0000313" key="1">
    <source>
        <dbReference type="EMBL" id="SUB75306.1"/>
    </source>
</evidence>
<proteinExistence type="predicted"/>
<evidence type="ECO:0000313" key="2">
    <source>
        <dbReference type="Proteomes" id="UP000254777"/>
    </source>
</evidence>
<name>A0A379DBA9_9FIRM</name>
<dbReference type="RefSeq" id="WP_004820172.1">
    <property type="nucleotide sequence ID" value="NZ_UGTH01000001.1"/>
</dbReference>
<protein>
    <submittedName>
        <fullName evidence="1">Uncharacterized protein</fullName>
    </submittedName>
</protein>
<gene>
    <name evidence="1" type="ORF">NCTC11088_01095</name>
</gene>
<reference evidence="1 2" key="1">
    <citation type="submission" date="2018-06" db="EMBL/GenBank/DDBJ databases">
        <authorList>
            <consortium name="Pathogen Informatics"/>
            <person name="Doyle S."/>
        </authorList>
    </citation>
    <scope>NUCLEOTIDE SEQUENCE [LARGE SCALE GENOMIC DNA]</scope>
    <source>
        <strain evidence="1 2">NCTC11088</strain>
    </source>
</reference>
<dbReference type="AlphaFoldDB" id="A0A379DBA9"/>
<dbReference type="Proteomes" id="UP000254777">
    <property type="component" value="Unassembled WGS sequence"/>
</dbReference>
<sequence>MFIIKFIQKENSKNFGIFETEKEAIDFIEKIPNVIIENYEYYNSYFIEENKMRPIEKISIGNNEILLSKFMFEQDSTIEIEIEELPLLSKNEWRDFTTKVDAYSVNNDELEKYITLREQNYIELKKEWESKGYKVTREYRDSIDGEAITLEKDGETQFYTHMDPSFVYEK</sequence>
<dbReference type="EMBL" id="UGTH01000001">
    <property type="protein sequence ID" value="SUB75306.1"/>
    <property type="molecule type" value="Genomic_DNA"/>
</dbReference>
<organism evidence="1 2">
    <name type="scientific">Peptoniphilus indolicus</name>
    <dbReference type="NCBI Taxonomy" id="33030"/>
    <lineage>
        <taxon>Bacteria</taxon>
        <taxon>Bacillati</taxon>
        <taxon>Bacillota</taxon>
        <taxon>Tissierellia</taxon>
        <taxon>Tissierellales</taxon>
        <taxon>Peptoniphilaceae</taxon>
        <taxon>Peptoniphilus</taxon>
    </lineage>
</organism>
<accession>A0A379DBA9</accession>